<protein>
    <recommendedName>
        <fullName evidence="6">THAP-type domain-containing protein</fullName>
    </recommendedName>
</protein>
<dbReference type="InterPro" id="IPR006612">
    <property type="entry name" value="THAP_Znf"/>
</dbReference>
<evidence type="ECO:0000256" key="4">
    <source>
        <dbReference type="ARBA" id="ARBA00023125"/>
    </source>
</evidence>
<evidence type="ECO:0000256" key="3">
    <source>
        <dbReference type="ARBA" id="ARBA00022833"/>
    </source>
</evidence>
<dbReference type="OrthoDB" id="6758319at2759"/>
<gene>
    <name evidence="7" type="ORF">ILUMI_19164</name>
</gene>
<dbReference type="AlphaFoldDB" id="A0A8K0G5Q5"/>
<keyword evidence="2 5" id="KW-0863">Zinc-finger</keyword>
<proteinExistence type="predicted"/>
<reference evidence="7" key="1">
    <citation type="submission" date="2019-08" db="EMBL/GenBank/DDBJ databases">
        <title>The genome of the North American firefly Photinus pyralis.</title>
        <authorList>
            <consortium name="Photinus pyralis genome working group"/>
            <person name="Fallon T.R."/>
            <person name="Sander Lower S.E."/>
            <person name="Weng J.-K."/>
        </authorList>
    </citation>
    <scope>NUCLEOTIDE SEQUENCE</scope>
    <source>
        <strain evidence="7">TRF0915ILg1</strain>
        <tissue evidence="7">Whole body</tissue>
    </source>
</reference>
<dbReference type="Pfam" id="PF12017">
    <property type="entry name" value="Tnp_P_element"/>
    <property type="match status" value="1"/>
</dbReference>
<accession>A0A8K0G5Q5</accession>
<name>A0A8K0G5Q5_IGNLU</name>
<keyword evidence="8" id="KW-1185">Reference proteome</keyword>
<evidence type="ECO:0000256" key="2">
    <source>
        <dbReference type="ARBA" id="ARBA00022771"/>
    </source>
</evidence>
<dbReference type="PROSITE" id="PS50950">
    <property type="entry name" value="ZF_THAP"/>
    <property type="match status" value="1"/>
</dbReference>
<dbReference type="GO" id="GO:0003677">
    <property type="term" value="F:DNA binding"/>
    <property type="evidence" value="ECO:0007669"/>
    <property type="project" value="UniProtKB-UniRule"/>
</dbReference>
<dbReference type="SUPFAM" id="SSF57716">
    <property type="entry name" value="Glucocorticoid receptor-like (DNA-binding domain)"/>
    <property type="match status" value="1"/>
</dbReference>
<evidence type="ECO:0000256" key="5">
    <source>
        <dbReference type="PROSITE-ProRule" id="PRU00309"/>
    </source>
</evidence>
<keyword evidence="4 5" id="KW-0238">DNA-binding</keyword>
<feature type="domain" description="THAP-type" evidence="6">
    <location>
        <begin position="1"/>
        <end position="82"/>
    </location>
</feature>
<dbReference type="Pfam" id="PF05485">
    <property type="entry name" value="THAP"/>
    <property type="match status" value="1"/>
</dbReference>
<organism evidence="7 8">
    <name type="scientific">Ignelater luminosus</name>
    <name type="common">Cucubano</name>
    <name type="synonym">Pyrophorus luminosus</name>
    <dbReference type="NCBI Taxonomy" id="2038154"/>
    <lineage>
        <taxon>Eukaryota</taxon>
        <taxon>Metazoa</taxon>
        <taxon>Ecdysozoa</taxon>
        <taxon>Arthropoda</taxon>
        <taxon>Hexapoda</taxon>
        <taxon>Insecta</taxon>
        <taxon>Pterygota</taxon>
        <taxon>Neoptera</taxon>
        <taxon>Endopterygota</taxon>
        <taxon>Coleoptera</taxon>
        <taxon>Polyphaga</taxon>
        <taxon>Elateriformia</taxon>
        <taxon>Elateroidea</taxon>
        <taxon>Elateridae</taxon>
        <taxon>Agrypninae</taxon>
        <taxon>Pyrophorini</taxon>
        <taxon>Ignelater</taxon>
    </lineage>
</organism>
<dbReference type="Proteomes" id="UP000801492">
    <property type="component" value="Unassembled WGS sequence"/>
</dbReference>
<dbReference type="InterPro" id="IPR048365">
    <property type="entry name" value="TNP-like_RNaseH_N"/>
</dbReference>
<keyword evidence="3" id="KW-0862">Zinc</keyword>
<keyword evidence="1" id="KW-0479">Metal-binding</keyword>
<feature type="non-terminal residue" evidence="7">
    <location>
        <position position="1"/>
    </location>
</feature>
<evidence type="ECO:0000313" key="8">
    <source>
        <dbReference type="Proteomes" id="UP000801492"/>
    </source>
</evidence>
<dbReference type="InterPro" id="IPR021896">
    <property type="entry name" value="THAP9-like_HTH"/>
</dbReference>
<sequence length="426" mass="48125">MVGIYCAIEGCWGSKESKHRFPNPQKDMTLFNKWMTLCGNERLSEITPEKVYNNYRICKLHFTNEDFIANNKLNKQAYPSKNLPVGVSDTAIVPEEPASQDVLSSLDHTSKSVLSTAPEKHAFPSAYQDASFSLEPTLRSAVSSPTNAEATKFTKQYCFEEVINDLDHVTKRFFECQVQNIKKKAKGRRYTTDDKILALVLLKQSGNAYKYLSKIFALPSKQTLTKFLNKISIRPGMNNAIFNVLKAEADSFKNPLDKYCMLIFDEMSIATHISYNQKEDHVEGFDNSGNNFANHAQTFMIRGIRRRWKQPIFYDFTSGPAKCVDIATTIKKLVAKCREVGLVVCAFICDQGTNNSAAINHLQRTAKWEHLITAYKMDPYFGSLRSMPKLTDAHVIPEKISKMKVACCTQAISRTTAIAINLMARS</sequence>
<comment type="caution">
    <text evidence="7">The sequence shown here is derived from an EMBL/GenBank/DDBJ whole genome shotgun (WGS) entry which is preliminary data.</text>
</comment>
<evidence type="ECO:0000313" key="7">
    <source>
        <dbReference type="EMBL" id="KAF2887009.1"/>
    </source>
</evidence>
<dbReference type="EMBL" id="VTPC01085581">
    <property type="protein sequence ID" value="KAF2887009.1"/>
    <property type="molecule type" value="Genomic_DNA"/>
</dbReference>
<dbReference type="SMART" id="SM00980">
    <property type="entry name" value="THAP"/>
    <property type="match status" value="1"/>
</dbReference>
<evidence type="ECO:0000259" key="6">
    <source>
        <dbReference type="PROSITE" id="PS50950"/>
    </source>
</evidence>
<dbReference type="Pfam" id="PF21787">
    <property type="entry name" value="TNP-like_RNaseH_N"/>
    <property type="match status" value="1"/>
</dbReference>
<evidence type="ECO:0000256" key="1">
    <source>
        <dbReference type="ARBA" id="ARBA00022723"/>
    </source>
</evidence>
<dbReference type="GO" id="GO:0008270">
    <property type="term" value="F:zinc ion binding"/>
    <property type="evidence" value="ECO:0007669"/>
    <property type="project" value="UniProtKB-KW"/>
</dbReference>